<reference evidence="2" key="1">
    <citation type="submission" date="2014-09" db="EMBL/GenBank/DDBJ databases">
        <authorList>
            <person name="Magalhaes I.L.F."/>
            <person name="Oliveira U."/>
            <person name="Santos F.R."/>
            <person name="Vidigal T.H.D.A."/>
            <person name="Brescovit A.D."/>
            <person name="Santos A.J."/>
        </authorList>
    </citation>
    <scope>NUCLEOTIDE SEQUENCE</scope>
    <source>
        <tissue evidence="2">Shoot tissue taken approximately 20 cm above the soil surface</tissue>
    </source>
</reference>
<evidence type="ECO:0000256" key="1">
    <source>
        <dbReference type="SAM" id="MobiDB-lite"/>
    </source>
</evidence>
<proteinExistence type="predicted"/>
<dbReference type="AlphaFoldDB" id="A0A0A9EED9"/>
<sequence>MANLDPPAAALVKAPPDKEPLKARSVHRRHFLNDGQAELRAL</sequence>
<name>A0A0A9EED9_ARUDO</name>
<accession>A0A0A9EED9</accession>
<protein>
    <submittedName>
        <fullName evidence="2">Uncharacterized protein</fullName>
    </submittedName>
</protein>
<reference evidence="2" key="2">
    <citation type="journal article" date="2015" name="Data Brief">
        <title>Shoot transcriptome of the giant reed, Arundo donax.</title>
        <authorList>
            <person name="Barrero R.A."/>
            <person name="Guerrero F.D."/>
            <person name="Moolhuijzen P."/>
            <person name="Goolsby J.A."/>
            <person name="Tidwell J."/>
            <person name="Bellgard S.E."/>
            <person name="Bellgard M.I."/>
        </authorList>
    </citation>
    <scope>NUCLEOTIDE SEQUENCE</scope>
    <source>
        <tissue evidence="2">Shoot tissue taken approximately 20 cm above the soil surface</tissue>
    </source>
</reference>
<organism evidence="2">
    <name type="scientific">Arundo donax</name>
    <name type="common">Giant reed</name>
    <name type="synonym">Donax arundinaceus</name>
    <dbReference type="NCBI Taxonomy" id="35708"/>
    <lineage>
        <taxon>Eukaryota</taxon>
        <taxon>Viridiplantae</taxon>
        <taxon>Streptophyta</taxon>
        <taxon>Embryophyta</taxon>
        <taxon>Tracheophyta</taxon>
        <taxon>Spermatophyta</taxon>
        <taxon>Magnoliopsida</taxon>
        <taxon>Liliopsida</taxon>
        <taxon>Poales</taxon>
        <taxon>Poaceae</taxon>
        <taxon>PACMAD clade</taxon>
        <taxon>Arundinoideae</taxon>
        <taxon>Arundineae</taxon>
        <taxon>Arundo</taxon>
    </lineage>
</organism>
<evidence type="ECO:0000313" key="2">
    <source>
        <dbReference type="EMBL" id="JAD99089.1"/>
    </source>
</evidence>
<feature type="region of interest" description="Disordered" evidence="1">
    <location>
        <begin position="1"/>
        <end position="42"/>
    </location>
</feature>
<dbReference type="EMBL" id="GBRH01198806">
    <property type="protein sequence ID" value="JAD99089.1"/>
    <property type="molecule type" value="Transcribed_RNA"/>
</dbReference>